<feature type="region of interest" description="Disordered" evidence="9">
    <location>
        <begin position="1"/>
        <end position="27"/>
    </location>
</feature>
<dbReference type="InterPro" id="IPR011006">
    <property type="entry name" value="CheY-like_superfamily"/>
</dbReference>
<dbReference type="PRINTS" id="PR00344">
    <property type="entry name" value="BCTRLSENSOR"/>
</dbReference>
<sequence>MLEHMINNTTGTQESLHRSPEPSQRNDVHKISILKKANILIVDDRADKMLALEAVLEHLGENLVKARSGKEALKCLLQQEFAVILMDVSMPDMDGFETAALIRKRQQTEDTPIIFVTSISDTENQIARGYSLGAVDYILTPIVPSVLQAKVSVFVQLFKKTEQIKIQAEQLRKIEEAEHQRKLAETADRLERETKRNRFFTLAVDMLAIADFNGYILQLNPSWEKILGYSESELKAKSGIELIHPEDHLQMIAQMESLRAGKTCSFEGRYRRKDNSYCWLAWTAAPFASEKLIYIFARDITARKEAEEKIQKLNEELQGRVSALTEINKELEAFNYSISHDMRAPLRSMQGFARALLEDSENKLTPASQDFAQRIVNSGRYMDNLLQDLLEYSRLSLMELKLCNVDMESILNEVLVHVENEIQSKKAEIIIKRPLLPVLSHSTTLKQILSNLVSNALKFVEPGKTPRIEIWSEQIPSGVRIHIQDNGIGISPDYHEKVFGLFQRLHSSHTYPGTGIGLAIVRKGMERMGGRVGVESSPGNGSRFWLDHQDPA</sequence>
<dbReference type="Gene3D" id="3.40.50.2300">
    <property type="match status" value="1"/>
</dbReference>
<dbReference type="SMART" id="SM00388">
    <property type="entry name" value="HisKA"/>
    <property type="match status" value="1"/>
</dbReference>
<dbReference type="InterPro" id="IPR000014">
    <property type="entry name" value="PAS"/>
</dbReference>
<dbReference type="Pfam" id="PF02518">
    <property type="entry name" value="HATPase_c"/>
    <property type="match status" value="1"/>
</dbReference>
<dbReference type="CDD" id="cd00130">
    <property type="entry name" value="PAS"/>
    <property type="match status" value="1"/>
</dbReference>
<dbReference type="GO" id="GO:0016020">
    <property type="term" value="C:membrane"/>
    <property type="evidence" value="ECO:0007669"/>
    <property type="project" value="UniProtKB-SubCell"/>
</dbReference>
<feature type="compositionally biased region" description="Basic and acidic residues" evidence="9">
    <location>
        <begin position="15"/>
        <end position="27"/>
    </location>
</feature>
<dbReference type="PROSITE" id="PS50110">
    <property type="entry name" value="RESPONSE_REGULATORY"/>
    <property type="match status" value="1"/>
</dbReference>
<dbReference type="SMART" id="SM00091">
    <property type="entry name" value="PAS"/>
    <property type="match status" value="1"/>
</dbReference>
<dbReference type="GO" id="GO:0000155">
    <property type="term" value="F:phosphorelay sensor kinase activity"/>
    <property type="evidence" value="ECO:0007669"/>
    <property type="project" value="InterPro"/>
</dbReference>
<comment type="catalytic activity">
    <reaction evidence="1">
        <text>ATP + protein L-histidine = ADP + protein N-phospho-L-histidine.</text>
        <dbReference type="EC" id="2.7.13.3"/>
    </reaction>
</comment>
<feature type="compositionally biased region" description="Polar residues" evidence="9">
    <location>
        <begin position="1"/>
        <end position="14"/>
    </location>
</feature>
<dbReference type="InterPro" id="IPR035965">
    <property type="entry name" value="PAS-like_dom_sf"/>
</dbReference>
<dbReference type="EMBL" id="ABOX02000021">
    <property type="protein sequence ID" value="EEF60019.1"/>
    <property type="molecule type" value="Genomic_DNA"/>
</dbReference>
<keyword evidence="8" id="KW-0175">Coiled coil</keyword>
<evidence type="ECO:0000313" key="14">
    <source>
        <dbReference type="Proteomes" id="UP000003688"/>
    </source>
</evidence>
<dbReference type="SUPFAM" id="SSF55785">
    <property type="entry name" value="PYP-like sensor domain (PAS domain)"/>
    <property type="match status" value="1"/>
</dbReference>
<dbReference type="Proteomes" id="UP000003688">
    <property type="component" value="Unassembled WGS sequence"/>
</dbReference>
<evidence type="ECO:0000256" key="3">
    <source>
        <dbReference type="ARBA" id="ARBA00022553"/>
    </source>
</evidence>
<dbReference type="AlphaFoldDB" id="B9XJF8"/>
<dbReference type="InterPro" id="IPR003594">
    <property type="entry name" value="HATPase_dom"/>
</dbReference>
<dbReference type="InterPro" id="IPR036890">
    <property type="entry name" value="HATPase_C_sf"/>
</dbReference>
<feature type="region of interest" description="Disordered" evidence="9">
    <location>
        <begin position="533"/>
        <end position="552"/>
    </location>
</feature>
<comment type="caution">
    <text evidence="13">The sequence shown here is derived from an EMBL/GenBank/DDBJ whole genome shotgun (WGS) entry which is preliminary data.</text>
</comment>
<dbReference type="PROSITE" id="PS50109">
    <property type="entry name" value="HIS_KIN"/>
    <property type="match status" value="1"/>
</dbReference>
<keyword evidence="6" id="KW-0472">Membrane</keyword>
<dbReference type="InterPro" id="IPR036097">
    <property type="entry name" value="HisK_dim/P_sf"/>
</dbReference>
<evidence type="ECO:0000256" key="6">
    <source>
        <dbReference type="ARBA" id="ARBA00023136"/>
    </source>
</evidence>
<dbReference type="InterPro" id="IPR001610">
    <property type="entry name" value="PAC"/>
</dbReference>
<dbReference type="Gene3D" id="1.10.287.130">
    <property type="match status" value="1"/>
</dbReference>
<dbReference type="InterPro" id="IPR004358">
    <property type="entry name" value="Sig_transdc_His_kin-like_C"/>
</dbReference>
<dbReference type="PANTHER" id="PTHR42878">
    <property type="entry name" value="TWO-COMPONENT HISTIDINE KINASE"/>
    <property type="match status" value="1"/>
</dbReference>
<feature type="coiled-coil region" evidence="8">
    <location>
        <begin position="167"/>
        <end position="196"/>
    </location>
</feature>
<dbReference type="InterPro" id="IPR005467">
    <property type="entry name" value="His_kinase_dom"/>
</dbReference>
<dbReference type="GO" id="GO:0007234">
    <property type="term" value="P:osmosensory signaling via phosphorelay pathway"/>
    <property type="evidence" value="ECO:0007669"/>
    <property type="project" value="TreeGrafter"/>
</dbReference>
<reference evidence="13 14" key="1">
    <citation type="journal article" date="2011" name="J. Bacteriol.">
        <title>Genome sequence of 'Pedosphaera parvula' Ellin514, an aerobic Verrucomicrobial isolate from pasture soil.</title>
        <authorList>
            <person name="Kant R."/>
            <person name="van Passel M.W."/>
            <person name="Sangwan P."/>
            <person name="Palva A."/>
            <person name="Lucas S."/>
            <person name="Copeland A."/>
            <person name="Lapidus A."/>
            <person name="Glavina Del Rio T."/>
            <person name="Dalin E."/>
            <person name="Tice H."/>
            <person name="Bruce D."/>
            <person name="Goodwin L."/>
            <person name="Pitluck S."/>
            <person name="Chertkov O."/>
            <person name="Larimer F.W."/>
            <person name="Land M.L."/>
            <person name="Hauser L."/>
            <person name="Brettin T.S."/>
            <person name="Detter J.C."/>
            <person name="Han S."/>
            <person name="de Vos W.M."/>
            <person name="Janssen P.H."/>
            <person name="Smidt H."/>
        </authorList>
    </citation>
    <scope>NUCLEOTIDE SEQUENCE [LARGE SCALE GENOMIC DNA]</scope>
    <source>
        <strain evidence="13 14">Ellin514</strain>
    </source>
</reference>
<dbReference type="GO" id="GO:0030295">
    <property type="term" value="F:protein kinase activator activity"/>
    <property type="evidence" value="ECO:0007669"/>
    <property type="project" value="TreeGrafter"/>
</dbReference>
<protein>
    <recommendedName>
        <fullName evidence="2">histidine kinase</fullName>
        <ecNumber evidence="2">2.7.13.3</ecNumber>
    </recommendedName>
</protein>
<dbReference type="GO" id="GO:0000156">
    <property type="term" value="F:phosphorelay response regulator activity"/>
    <property type="evidence" value="ECO:0007669"/>
    <property type="project" value="TreeGrafter"/>
</dbReference>
<evidence type="ECO:0000256" key="2">
    <source>
        <dbReference type="ARBA" id="ARBA00012438"/>
    </source>
</evidence>
<feature type="coiled-coil region" evidence="8">
    <location>
        <begin position="296"/>
        <end position="323"/>
    </location>
</feature>
<dbReference type="SUPFAM" id="SSF52172">
    <property type="entry name" value="CheY-like"/>
    <property type="match status" value="1"/>
</dbReference>
<evidence type="ECO:0000256" key="9">
    <source>
        <dbReference type="SAM" id="MobiDB-lite"/>
    </source>
</evidence>
<dbReference type="SUPFAM" id="SSF55874">
    <property type="entry name" value="ATPase domain of HSP90 chaperone/DNA topoisomerase II/histidine kinase"/>
    <property type="match status" value="1"/>
</dbReference>
<evidence type="ECO:0000256" key="1">
    <source>
        <dbReference type="ARBA" id="ARBA00000085"/>
    </source>
</evidence>
<dbReference type="SMART" id="SM00086">
    <property type="entry name" value="PAC"/>
    <property type="match status" value="1"/>
</dbReference>
<dbReference type="Pfam" id="PF00512">
    <property type="entry name" value="HisKA"/>
    <property type="match status" value="1"/>
</dbReference>
<dbReference type="Pfam" id="PF00072">
    <property type="entry name" value="Response_reg"/>
    <property type="match status" value="1"/>
</dbReference>
<keyword evidence="5 13" id="KW-0418">Kinase</keyword>
<dbReference type="EC" id="2.7.13.3" evidence="2"/>
<dbReference type="PROSITE" id="PS50112">
    <property type="entry name" value="PAS"/>
    <property type="match status" value="1"/>
</dbReference>
<feature type="domain" description="Response regulatory" evidence="11">
    <location>
        <begin position="38"/>
        <end position="155"/>
    </location>
</feature>
<dbReference type="InterPro" id="IPR001789">
    <property type="entry name" value="Sig_transdc_resp-reg_receiver"/>
</dbReference>
<keyword evidence="3 7" id="KW-0597">Phosphoprotein</keyword>
<dbReference type="SMART" id="SM00387">
    <property type="entry name" value="HATPase_c"/>
    <property type="match status" value="1"/>
</dbReference>
<proteinExistence type="predicted"/>
<evidence type="ECO:0000259" key="10">
    <source>
        <dbReference type="PROSITE" id="PS50109"/>
    </source>
</evidence>
<gene>
    <name evidence="13" type="ORF">Cflav_PD3078</name>
</gene>
<feature type="domain" description="Histidine kinase" evidence="10">
    <location>
        <begin position="337"/>
        <end position="552"/>
    </location>
</feature>
<dbReference type="InterPro" id="IPR003661">
    <property type="entry name" value="HisK_dim/P_dom"/>
</dbReference>
<dbReference type="InterPro" id="IPR013655">
    <property type="entry name" value="PAS_fold_3"/>
</dbReference>
<keyword evidence="14" id="KW-1185">Reference proteome</keyword>
<dbReference type="Gene3D" id="3.30.450.20">
    <property type="entry name" value="PAS domain"/>
    <property type="match status" value="1"/>
</dbReference>
<evidence type="ECO:0000259" key="11">
    <source>
        <dbReference type="PROSITE" id="PS50110"/>
    </source>
</evidence>
<feature type="modified residue" description="4-aspartylphosphate" evidence="7">
    <location>
        <position position="87"/>
    </location>
</feature>
<feature type="domain" description="PAS" evidence="12">
    <location>
        <begin position="192"/>
        <end position="262"/>
    </location>
</feature>
<organism evidence="13 14">
    <name type="scientific">Pedosphaera parvula (strain Ellin514)</name>
    <dbReference type="NCBI Taxonomy" id="320771"/>
    <lineage>
        <taxon>Bacteria</taxon>
        <taxon>Pseudomonadati</taxon>
        <taxon>Verrucomicrobiota</taxon>
        <taxon>Pedosphaerae</taxon>
        <taxon>Pedosphaerales</taxon>
        <taxon>Pedosphaeraceae</taxon>
        <taxon>Pedosphaera</taxon>
    </lineage>
</organism>
<evidence type="ECO:0000256" key="7">
    <source>
        <dbReference type="PROSITE-ProRule" id="PRU00169"/>
    </source>
</evidence>
<name>B9XJF8_PEDPL</name>
<dbReference type="Pfam" id="PF08447">
    <property type="entry name" value="PAS_3"/>
    <property type="match status" value="1"/>
</dbReference>
<evidence type="ECO:0000256" key="5">
    <source>
        <dbReference type="ARBA" id="ARBA00022777"/>
    </source>
</evidence>
<dbReference type="PANTHER" id="PTHR42878:SF15">
    <property type="entry name" value="BACTERIOPHYTOCHROME"/>
    <property type="match status" value="1"/>
</dbReference>
<dbReference type="SUPFAM" id="SSF47384">
    <property type="entry name" value="Homodimeric domain of signal transducing histidine kinase"/>
    <property type="match status" value="1"/>
</dbReference>
<dbReference type="STRING" id="320771.Cflav_PD3078"/>
<evidence type="ECO:0000313" key="13">
    <source>
        <dbReference type="EMBL" id="EEF60019.1"/>
    </source>
</evidence>
<evidence type="ECO:0000259" key="12">
    <source>
        <dbReference type="PROSITE" id="PS50112"/>
    </source>
</evidence>
<dbReference type="InterPro" id="IPR050351">
    <property type="entry name" value="BphY/WalK/GraS-like"/>
</dbReference>
<evidence type="ECO:0000256" key="4">
    <source>
        <dbReference type="ARBA" id="ARBA00022679"/>
    </source>
</evidence>
<dbReference type="NCBIfam" id="TIGR00229">
    <property type="entry name" value="sensory_box"/>
    <property type="match status" value="1"/>
</dbReference>
<keyword evidence="4" id="KW-0808">Transferase</keyword>
<accession>B9XJF8</accession>
<dbReference type="CDD" id="cd00082">
    <property type="entry name" value="HisKA"/>
    <property type="match status" value="1"/>
</dbReference>
<dbReference type="SMART" id="SM00448">
    <property type="entry name" value="REC"/>
    <property type="match status" value="1"/>
</dbReference>
<dbReference type="Gene3D" id="3.30.565.10">
    <property type="entry name" value="Histidine kinase-like ATPase, C-terminal domain"/>
    <property type="match status" value="1"/>
</dbReference>
<evidence type="ECO:0000256" key="8">
    <source>
        <dbReference type="SAM" id="Coils"/>
    </source>
</evidence>